<keyword evidence="6" id="KW-1185">Reference proteome</keyword>
<accession>A0ABT5LAJ8</accession>
<keyword evidence="1 3" id="KW-0547">Nucleotide-binding</keyword>
<dbReference type="EMBL" id="JANHJP010000001">
    <property type="protein sequence ID" value="MDC9031832.1"/>
    <property type="molecule type" value="Genomic_DNA"/>
</dbReference>
<evidence type="ECO:0000259" key="4">
    <source>
        <dbReference type="PROSITE" id="PS51186"/>
    </source>
</evidence>
<dbReference type="SUPFAM" id="SSF55729">
    <property type="entry name" value="Acyl-CoA N-acyltransferases (Nat)"/>
    <property type="match status" value="1"/>
</dbReference>
<protein>
    <recommendedName>
        <fullName evidence="3">[Citrate [pro-3S]-lyase] ligase</fullName>
        <ecNumber evidence="3">6.2.1.22</ecNumber>
    </recommendedName>
</protein>
<dbReference type="EC" id="6.2.1.22" evidence="3"/>
<dbReference type="InterPro" id="IPR000182">
    <property type="entry name" value="GNAT_dom"/>
</dbReference>
<dbReference type="PANTHER" id="PTHR40599">
    <property type="entry name" value="[CITRATE [PRO-3S]-LYASE] LIGASE"/>
    <property type="match status" value="1"/>
</dbReference>
<keyword evidence="5" id="KW-0808">Transferase</keyword>
<dbReference type="GO" id="GO:0016779">
    <property type="term" value="F:nucleotidyltransferase activity"/>
    <property type="evidence" value="ECO:0007669"/>
    <property type="project" value="UniProtKB-KW"/>
</dbReference>
<keyword evidence="3" id="KW-0436">Ligase</keyword>
<dbReference type="InterPro" id="IPR005216">
    <property type="entry name" value="Citrate_lyase_ligase"/>
</dbReference>
<dbReference type="Gene3D" id="3.40.630.30">
    <property type="match status" value="1"/>
</dbReference>
<name>A0ABT5LAJ8_9MOLU</name>
<keyword evidence="5" id="KW-0548">Nucleotidyltransferase</keyword>
<dbReference type="InterPro" id="IPR013166">
    <property type="entry name" value="Citrate_lyase_ligase_C"/>
</dbReference>
<dbReference type="InterPro" id="IPR016181">
    <property type="entry name" value="Acyl_CoA_acyltransferase"/>
</dbReference>
<dbReference type="InterPro" id="IPR004821">
    <property type="entry name" value="Cyt_trans-like"/>
</dbReference>
<evidence type="ECO:0000256" key="1">
    <source>
        <dbReference type="ARBA" id="ARBA00022741"/>
    </source>
</evidence>
<comment type="catalytic activity">
    <reaction evidence="3">
        <text>holo-[citrate lyase ACP] + acetate + ATP = acetyl-[citrate lyase ACP] + AMP + diphosphate</text>
        <dbReference type="Rhea" id="RHEA:23788"/>
        <dbReference type="Rhea" id="RHEA-COMP:10158"/>
        <dbReference type="Rhea" id="RHEA-COMP:13710"/>
        <dbReference type="ChEBI" id="CHEBI:30089"/>
        <dbReference type="ChEBI" id="CHEBI:30616"/>
        <dbReference type="ChEBI" id="CHEBI:33019"/>
        <dbReference type="ChEBI" id="CHEBI:82683"/>
        <dbReference type="ChEBI" id="CHEBI:137976"/>
        <dbReference type="ChEBI" id="CHEBI:456215"/>
        <dbReference type="EC" id="6.2.1.22"/>
    </reaction>
</comment>
<dbReference type="PANTHER" id="PTHR40599:SF1">
    <property type="entry name" value="[CITRATE [PRO-3S]-LYASE] LIGASE"/>
    <property type="match status" value="1"/>
</dbReference>
<organism evidence="5 6">
    <name type="scientific">Columbia Basin potato purple top phytoplasma</name>
    <dbReference type="NCBI Taxonomy" id="307134"/>
    <lineage>
        <taxon>Bacteria</taxon>
        <taxon>Bacillati</taxon>
        <taxon>Mycoplasmatota</taxon>
        <taxon>Mollicutes</taxon>
        <taxon>Acholeplasmatales</taxon>
        <taxon>Acholeplasmataceae</taxon>
        <taxon>Candidatus Phytoplasma</taxon>
        <taxon>16SrVI (Clover proliferation group)</taxon>
    </lineage>
</organism>
<feature type="domain" description="N-acetyltransferase" evidence="4">
    <location>
        <begin position="3"/>
        <end position="134"/>
    </location>
</feature>
<dbReference type="Proteomes" id="UP001221763">
    <property type="component" value="Unassembled WGS sequence"/>
</dbReference>
<sequence length="349" mass="41405">MFLSIPKIIYPNDNKEIITKIEKLLCEENLKNDFIEEYAIILSDEDELIAAIGRYLNNLRCLVIKKEYRNYNLANILIDFMIKRIYKNHFKEIFVFTKPINFKIFQNLGFRMIYNNDEFGFLTNRFDLFDKYLKYLSNQKEDKENSSVIVMNCNPFTKGHEYLIKKACENSSFVYVIMVSEEGSLFTYKERLDMIKLATQNFSNVKILEGSNYLVSKNIFPSYFLPSKEEVVKQQIILDTFIFVNYIAPALNIKKRFVGEEPFSNTTNLYNQIMSEVFKTKEIELIIIPRKKYQDKSISATQVRKLFIQGNFEEISQLVPISSLNYLKKLNYLKYKENKELLKLIEKKH</sequence>
<dbReference type="Gene3D" id="3.40.50.620">
    <property type="entry name" value="HUPs"/>
    <property type="match status" value="1"/>
</dbReference>
<evidence type="ECO:0000313" key="5">
    <source>
        <dbReference type="EMBL" id="MDC9031832.1"/>
    </source>
</evidence>
<dbReference type="Pfam" id="PF08218">
    <property type="entry name" value="Citrate_ly_lig"/>
    <property type="match status" value="1"/>
</dbReference>
<dbReference type="NCBIfam" id="TIGR00125">
    <property type="entry name" value="cyt_tran_rel"/>
    <property type="match status" value="1"/>
</dbReference>
<dbReference type="PIRSF" id="PIRSF005751">
    <property type="entry name" value="Acet_citr_lig"/>
    <property type="match status" value="1"/>
</dbReference>
<comment type="function">
    <text evidence="3">Acetylation of prosthetic group (2-(5''-phosphoribosyl)-3'-dephosphocoenzyme-A) of the gamma subunit of citrate lyase.</text>
</comment>
<reference evidence="5 6" key="1">
    <citation type="journal article" date="2023" name="Plant">
        <title>Draft Genome Sequence Resource of CBPPT1, a 'Candidatus Phytoplasma trifolii'-Related Strain Associated with Potato Purple Top Disease in the Columbia Basin, U.S.A.</title>
        <authorList>
            <person name="Wei W."/>
            <person name="Shao J."/>
            <person name="Bottner-Parker K.D."/>
            <person name="Zhao Y."/>
        </authorList>
    </citation>
    <scope>NUCLEOTIDE SEQUENCE [LARGE SCALE GENOMIC DNA]</scope>
    <source>
        <strain evidence="5 6">CBPPT1</strain>
    </source>
</reference>
<dbReference type="RefSeq" id="WP_273585068.1">
    <property type="nucleotide sequence ID" value="NZ_JANHJP010000001.1"/>
</dbReference>
<evidence type="ECO:0000313" key="6">
    <source>
        <dbReference type="Proteomes" id="UP001221763"/>
    </source>
</evidence>
<evidence type="ECO:0000256" key="2">
    <source>
        <dbReference type="ARBA" id="ARBA00022840"/>
    </source>
</evidence>
<proteinExistence type="predicted"/>
<gene>
    <name evidence="5" type="ORF">M8044_000051</name>
</gene>
<evidence type="ECO:0000256" key="3">
    <source>
        <dbReference type="PIRNR" id="PIRNR005751"/>
    </source>
</evidence>
<dbReference type="InterPro" id="IPR014729">
    <property type="entry name" value="Rossmann-like_a/b/a_fold"/>
</dbReference>
<dbReference type="PROSITE" id="PS51186">
    <property type="entry name" value="GNAT"/>
    <property type="match status" value="1"/>
</dbReference>
<keyword evidence="2 3" id="KW-0067">ATP-binding</keyword>
<dbReference type="SMART" id="SM00764">
    <property type="entry name" value="Citrate_ly_lig"/>
    <property type="match status" value="1"/>
</dbReference>
<comment type="caution">
    <text evidence="5">The sequence shown here is derived from an EMBL/GenBank/DDBJ whole genome shotgun (WGS) entry which is preliminary data.</text>
</comment>
<dbReference type="SUPFAM" id="SSF52374">
    <property type="entry name" value="Nucleotidylyl transferase"/>
    <property type="match status" value="1"/>
</dbReference>